<evidence type="ECO:0000313" key="2">
    <source>
        <dbReference type="Proteomes" id="UP000499080"/>
    </source>
</evidence>
<reference evidence="1 2" key="1">
    <citation type="journal article" date="2019" name="Sci. Rep.">
        <title>Orb-weaving spider Araneus ventricosus genome elucidates the spidroin gene catalogue.</title>
        <authorList>
            <person name="Kono N."/>
            <person name="Nakamura H."/>
            <person name="Ohtoshi R."/>
            <person name="Moran D.A.P."/>
            <person name="Shinohara A."/>
            <person name="Yoshida Y."/>
            <person name="Fujiwara M."/>
            <person name="Mori M."/>
            <person name="Tomita M."/>
            <person name="Arakawa K."/>
        </authorList>
    </citation>
    <scope>NUCLEOTIDE SEQUENCE [LARGE SCALE GENOMIC DNA]</scope>
</reference>
<accession>A0A4Y2NFH9</accession>
<organism evidence="1 2">
    <name type="scientific">Araneus ventricosus</name>
    <name type="common">Orbweaver spider</name>
    <name type="synonym">Epeira ventricosa</name>
    <dbReference type="NCBI Taxonomy" id="182803"/>
    <lineage>
        <taxon>Eukaryota</taxon>
        <taxon>Metazoa</taxon>
        <taxon>Ecdysozoa</taxon>
        <taxon>Arthropoda</taxon>
        <taxon>Chelicerata</taxon>
        <taxon>Arachnida</taxon>
        <taxon>Araneae</taxon>
        <taxon>Araneomorphae</taxon>
        <taxon>Entelegynae</taxon>
        <taxon>Araneoidea</taxon>
        <taxon>Araneidae</taxon>
        <taxon>Araneus</taxon>
    </lineage>
</organism>
<dbReference type="Proteomes" id="UP000499080">
    <property type="component" value="Unassembled WGS sequence"/>
</dbReference>
<comment type="caution">
    <text evidence="1">The sequence shown here is derived from an EMBL/GenBank/DDBJ whole genome shotgun (WGS) entry which is preliminary data.</text>
</comment>
<evidence type="ECO:0000313" key="1">
    <source>
        <dbReference type="EMBL" id="GBN37514.1"/>
    </source>
</evidence>
<proteinExistence type="predicted"/>
<sequence>MKDASQVKDRSLEKLINFFKQEVKGEEMVELERTGFLSPANQKKNETVNKLDNYRTAATLDLFEEAVSKEFHDYHIIATDASNSFTSIAGISSLQSFVYRLHSINSIFTAEALSICP</sequence>
<gene>
    <name evidence="1" type="ORF">AVEN_14691_1</name>
</gene>
<dbReference type="OrthoDB" id="6434527at2759"/>
<keyword evidence="2" id="KW-1185">Reference proteome</keyword>
<dbReference type="AlphaFoldDB" id="A0A4Y2NFH9"/>
<protein>
    <submittedName>
        <fullName evidence="1">Uncharacterized protein</fullName>
    </submittedName>
</protein>
<dbReference type="EMBL" id="BGPR01009030">
    <property type="protein sequence ID" value="GBN37514.1"/>
    <property type="molecule type" value="Genomic_DNA"/>
</dbReference>
<name>A0A4Y2NFH9_ARAVE</name>